<dbReference type="SUPFAM" id="SSF57667">
    <property type="entry name" value="beta-beta-alpha zinc fingers"/>
    <property type="match status" value="1"/>
</dbReference>
<reference evidence="11" key="1">
    <citation type="journal article" date="2016" name="Nat. Genet.">
        <title>A high-quality carrot genome assembly provides new insights into carotenoid accumulation and asterid genome evolution.</title>
        <authorList>
            <person name="Iorizzo M."/>
            <person name="Ellison S."/>
            <person name="Senalik D."/>
            <person name="Zeng P."/>
            <person name="Satapoomin P."/>
            <person name="Huang J."/>
            <person name="Bowman M."/>
            <person name="Iovene M."/>
            <person name="Sanseverino W."/>
            <person name="Cavagnaro P."/>
            <person name="Yildiz M."/>
            <person name="Macko-Podgorni A."/>
            <person name="Moranska E."/>
            <person name="Grzebelus E."/>
            <person name="Grzebelus D."/>
            <person name="Ashrafi H."/>
            <person name="Zheng Z."/>
            <person name="Cheng S."/>
            <person name="Spooner D."/>
            <person name="Van Deynze A."/>
            <person name="Simon P."/>
        </authorList>
    </citation>
    <scope>NUCLEOTIDE SEQUENCE</scope>
    <source>
        <tissue evidence="11">Leaf</tissue>
    </source>
</reference>
<dbReference type="InterPro" id="IPR052035">
    <property type="entry name" value="ZnF_BED_domain_contain"/>
</dbReference>
<name>A0AAF1AS07_DAUCS</name>
<keyword evidence="5" id="KW-0805">Transcription regulation</keyword>
<keyword evidence="2" id="KW-0479">Metal-binding</keyword>
<dbReference type="PROSITE" id="PS50808">
    <property type="entry name" value="ZF_BED"/>
    <property type="match status" value="1"/>
</dbReference>
<proteinExistence type="predicted"/>
<gene>
    <name evidence="11" type="ORF">DCAR_0312369</name>
</gene>
<dbReference type="PANTHER" id="PTHR46481:SF10">
    <property type="entry name" value="ZINC FINGER BED DOMAIN-CONTAINING PROTEIN 39"/>
    <property type="match status" value="1"/>
</dbReference>
<evidence type="ECO:0000256" key="3">
    <source>
        <dbReference type="ARBA" id="ARBA00022771"/>
    </source>
</evidence>
<dbReference type="Proteomes" id="UP000077755">
    <property type="component" value="Chromosome 3"/>
</dbReference>
<evidence type="ECO:0000256" key="4">
    <source>
        <dbReference type="ARBA" id="ARBA00022833"/>
    </source>
</evidence>
<comment type="subcellular location">
    <subcellularLocation>
        <location evidence="1">Nucleus</location>
    </subcellularLocation>
</comment>
<keyword evidence="12" id="KW-1185">Reference proteome</keyword>
<keyword evidence="4" id="KW-0862">Zinc</keyword>
<dbReference type="GO" id="GO:0009791">
    <property type="term" value="P:post-embryonic development"/>
    <property type="evidence" value="ECO:0007669"/>
    <property type="project" value="UniProtKB-ARBA"/>
</dbReference>
<accession>A0AAF1AS07</accession>
<feature type="region of interest" description="Disordered" evidence="9">
    <location>
        <begin position="1"/>
        <end position="53"/>
    </location>
</feature>
<dbReference type="AlphaFoldDB" id="A0AAF1AS07"/>
<keyword evidence="3 8" id="KW-0863">Zinc-finger</keyword>
<evidence type="ECO:0000259" key="10">
    <source>
        <dbReference type="PROSITE" id="PS50808"/>
    </source>
</evidence>
<protein>
    <recommendedName>
        <fullName evidence="10">BED-type domain-containing protein</fullName>
    </recommendedName>
</protein>
<dbReference type="PANTHER" id="PTHR46481">
    <property type="entry name" value="ZINC FINGER BED DOMAIN-CONTAINING PROTEIN 4"/>
    <property type="match status" value="1"/>
</dbReference>
<evidence type="ECO:0000256" key="6">
    <source>
        <dbReference type="ARBA" id="ARBA00023163"/>
    </source>
</evidence>
<dbReference type="GO" id="GO:0005634">
    <property type="term" value="C:nucleus"/>
    <property type="evidence" value="ECO:0007669"/>
    <property type="project" value="UniProtKB-SubCell"/>
</dbReference>
<dbReference type="EMBL" id="CP093345">
    <property type="protein sequence ID" value="WOG93088.1"/>
    <property type="molecule type" value="Genomic_DNA"/>
</dbReference>
<evidence type="ECO:0000256" key="8">
    <source>
        <dbReference type="PROSITE-ProRule" id="PRU00027"/>
    </source>
</evidence>
<reference evidence="11" key="2">
    <citation type="submission" date="2022-03" db="EMBL/GenBank/DDBJ databases">
        <title>Draft title - Genomic analysis of global carrot germplasm unveils the trajectory of domestication and the origin of high carotenoid orange carrot.</title>
        <authorList>
            <person name="Iorizzo M."/>
            <person name="Ellison S."/>
            <person name="Senalik D."/>
            <person name="Macko-Podgorni A."/>
            <person name="Grzebelus D."/>
            <person name="Bostan H."/>
            <person name="Rolling W."/>
            <person name="Curaba J."/>
            <person name="Simon P."/>
        </authorList>
    </citation>
    <scope>NUCLEOTIDE SEQUENCE</scope>
    <source>
        <tissue evidence="11">Leaf</tissue>
    </source>
</reference>
<dbReference type="InterPro" id="IPR012337">
    <property type="entry name" value="RNaseH-like_sf"/>
</dbReference>
<feature type="domain" description="BED-type" evidence="10">
    <location>
        <begin position="55"/>
        <end position="113"/>
    </location>
</feature>
<dbReference type="GO" id="GO:0008270">
    <property type="term" value="F:zinc ion binding"/>
    <property type="evidence" value="ECO:0007669"/>
    <property type="project" value="UniProtKB-KW"/>
</dbReference>
<dbReference type="SUPFAM" id="SSF53098">
    <property type="entry name" value="Ribonuclease H-like"/>
    <property type="match status" value="1"/>
</dbReference>
<evidence type="ECO:0000256" key="9">
    <source>
        <dbReference type="SAM" id="MobiDB-lite"/>
    </source>
</evidence>
<keyword evidence="6" id="KW-0804">Transcription</keyword>
<keyword evidence="7" id="KW-0539">Nucleus</keyword>
<feature type="compositionally biased region" description="Acidic residues" evidence="9">
    <location>
        <begin position="1"/>
        <end position="15"/>
    </location>
</feature>
<dbReference type="InterPro" id="IPR036236">
    <property type="entry name" value="Znf_C2H2_sf"/>
</dbReference>
<evidence type="ECO:0000256" key="5">
    <source>
        <dbReference type="ARBA" id="ARBA00023015"/>
    </source>
</evidence>
<organism evidence="11 12">
    <name type="scientific">Daucus carota subsp. sativus</name>
    <name type="common">Carrot</name>
    <dbReference type="NCBI Taxonomy" id="79200"/>
    <lineage>
        <taxon>Eukaryota</taxon>
        <taxon>Viridiplantae</taxon>
        <taxon>Streptophyta</taxon>
        <taxon>Embryophyta</taxon>
        <taxon>Tracheophyta</taxon>
        <taxon>Spermatophyta</taxon>
        <taxon>Magnoliopsida</taxon>
        <taxon>eudicotyledons</taxon>
        <taxon>Gunneridae</taxon>
        <taxon>Pentapetalae</taxon>
        <taxon>asterids</taxon>
        <taxon>campanulids</taxon>
        <taxon>Apiales</taxon>
        <taxon>Apiaceae</taxon>
        <taxon>Apioideae</taxon>
        <taxon>Scandiceae</taxon>
        <taxon>Daucinae</taxon>
        <taxon>Daucus</taxon>
        <taxon>Daucus sect. Daucus</taxon>
    </lineage>
</organism>
<evidence type="ECO:0000313" key="12">
    <source>
        <dbReference type="Proteomes" id="UP000077755"/>
    </source>
</evidence>
<evidence type="ECO:0000313" key="11">
    <source>
        <dbReference type="EMBL" id="WOG93088.1"/>
    </source>
</evidence>
<evidence type="ECO:0000256" key="2">
    <source>
        <dbReference type="ARBA" id="ARBA00022723"/>
    </source>
</evidence>
<dbReference type="InterPro" id="IPR003656">
    <property type="entry name" value="Znf_BED"/>
</dbReference>
<dbReference type="SMART" id="SM00614">
    <property type="entry name" value="ZnF_BED"/>
    <property type="match status" value="1"/>
</dbReference>
<dbReference type="GO" id="GO:0003677">
    <property type="term" value="F:DNA binding"/>
    <property type="evidence" value="ECO:0007669"/>
    <property type="project" value="InterPro"/>
</dbReference>
<sequence length="334" mass="38150">MADESLSEEDVEQEELSQQRKSHKDVAADMGSNGPEEDQSVPESINKPFQRKPRKKTSSVWNYMETFKANGVEGSRCKLCSQQFTKSESSSTSSMKRHLDKCLKAHGATLQPQLQFHKGLGNDVQFSAFKYDHAIIREKVSHYIMINELPFVHVESFMWNEIMKTATPLYQKITRGTLKGDCRTTYEIEKKKLVELFKSAQRINITTDMWTSTCQKLGYMVVTAHWIDENWKLNSRVINFCNIPPPHFGYVISDAVNKCLVDWKIQDKIGTVTVDNAKANDVAIKILKESFSIRNPSLPVEGKLFHVRCVSIGVLETMLLCSIVDIYGLCYIDY</sequence>
<evidence type="ECO:0000256" key="7">
    <source>
        <dbReference type="ARBA" id="ARBA00023242"/>
    </source>
</evidence>
<evidence type="ECO:0000256" key="1">
    <source>
        <dbReference type="ARBA" id="ARBA00004123"/>
    </source>
</evidence>